<accession>A0A6A5T9U5</accession>
<protein>
    <submittedName>
        <fullName evidence="2">Uncharacterized protein</fullName>
    </submittedName>
</protein>
<dbReference type="AlphaFoldDB" id="A0A6A5T9U5"/>
<gene>
    <name evidence="2" type="ORF">CC80DRAFT_510348</name>
</gene>
<feature type="region of interest" description="Disordered" evidence="1">
    <location>
        <begin position="1"/>
        <end position="23"/>
    </location>
</feature>
<dbReference type="EMBL" id="ML977033">
    <property type="protein sequence ID" value="KAF1949735.1"/>
    <property type="molecule type" value="Genomic_DNA"/>
</dbReference>
<proteinExistence type="predicted"/>
<sequence>MVLNASVKNHAGDKATDQPTRSNLARFQTDAEETRAAVSPTGIEFLRLRHERSTTLPAPNGQEALAALEKAILSIHVEVDSYMPFTQVPASCSRERQADDAIRRHDTGIPEVLLPVSMRMRHGCKSLRQRIVCCALWWGFINGMEVSPGFWRHGGRRAFV</sequence>
<dbReference type="Proteomes" id="UP000800035">
    <property type="component" value="Unassembled WGS sequence"/>
</dbReference>
<evidence type="ECO:0000313" key="3">
    <source>
        <dbReference type="Proteomes" id="UP000800035"/>
    </source>
</evidence>
<evidence type="ECO:0000313" key="2">
    <source>
        <dbReference type="EMBL" id="KAF1949735.1"/>
    </source>
</evidence>
<reference evidence="2" key="1">
    <citation type="journal article" date="2020" name="Stud. Mycol.">
        <title>101 Dothideomycetes genomes: a test case for predicting lifestyles and emergence of pathogens.</title>
        <authorList>
            <person name="Haridas S."/>
            <person name="Albert R."/>
            <person name="Binder M."/>
            <person name="Bloem J."/>
            <person name="Labutti K."/>
            <person name="Salamov A."/>
            <person name="Andreopoulos B."/>
            <person name="Baker S."/>
            <person name="Barry K."/>
            <person name="Bills G."/>
            <person name="Bluhm B."/>
            <person name="Cannon C."/>
            <person name="Castanera R."/>
            <person name="Culley D."/>
            <person name="Daum C."/>
            <person name="Ezra D."/>
            <person name="Gonzalez J."/>
            <person name="Henrissat B."/>
            <person name="Kuo A."/>
            <person name="Liang C."/>
            <person name="Lipzen A."/>
            <person name="Lutzoni F."/>
            <person name="Magnuson J."/>
            <person name="Mondo S."/>
            <person name="Nolan M."/>
            <person name="Ohm R."/>
            <person name="Pangilinan J."/>
            <person name="Park H.-J."/>
            <person name="Ramirez L."/>
            <person name="Alfaro M."/>
            <person name="Sun H."/>
            <person name="Tritt A."/>
            <person name="Yoshinaga Y."/>
            <person name="Zwiers L.-H."/>
            <person name="Turgeon B."/>
            <person name="Goodwin S."/>
            <person name="Spatafora J."/>
            <person name="Crous P."/>
            <person name="Grigoriev I."/>
        </authorList>
    </citation>
    <scope>NUCLEOTIDE SEQUENCE</scope>
    <source>
        <strain evidence="2">CBS 675.92</strain>
    </source>
</reference>
<organism evidence="2 3">
    <name type="scientific">Byssothecium circinans</name>
    <dbReference type="NCBI Taxonomy" id="147558"/>
    <lineage>
        <taxon>Eukaryota</taxon>
        <taxon>Fungi</taxon>
        <taxon>Dikarya</taxon>
        <taxon>Ascomycota</taxon>
        <taxon>Pezizomycotina</taxon>
        <taxon>Dothideomycetes</taxon>
        <taxon>Pleosporomycetidae</taxon>
        <taxon>Pleosporales</taxon>
        <taxon>Massarineae</taxon>
        <taxon>Massarinaceae</taxon>
        <taxon>Byssothecium</taxon>
    </lineage>
</organism>
<evidence type="ECO:0000256" key="1">
    <source>
        <dbReference type="SAM" id="MobiDB-lite"/>
    </source>
</evidence>
<name>A0A6A5T9U5_9PLEO</name>
<keyword evidence="3" id="KW-1185">Reference proteome</keyword>